<evidence type="ECO:0000313" key="1">
    <source>
        <dbReference type="EMBL" id="CAH2242065.1"/>
    </source>
</evidence>
<comment type="caution">
    <text evidence="1">The sequence shown here is derived from an EMBL/GenBank/DDBJ whole genome shotgun (WGS) entry which is preliminary data.</text>
</comment>
<keyword evidence="2" id="KW-1185">Reference proteome</keyword>
<proteinExistence type="predicted"/>
<reference evidence="1" key="1">
    <citation type="submission" date="2022-03" db="EMBL/GenBank/DDBJ databases">
        <authorList>
            <person name="Lindestad O."/>
        </authorList>
    </citation>
    <scope>NUCLEOTIDE SEQUENCE</scope>
</reference>
<dbReference type="Proteomes" id="UP000838756">
    <property type="component" value="Unassembled WGS sequence"/>
</dbReference>
<organism evidence="1 2">
    <name type="scientific">Pararge aegeria aegeria</name>
    <dbReference type="NCBI Taxonomy" id="348720"/>
    <lineage>
        <taxon>Eukaryota</taxon>
        <taxon>Metazoa</taxon>
        <taxon>Ecdysozoa</taxon>
        <taxon>Arthropoda</taxon>
        <taxon>Hexapoda</taxon>
        <taxon>Insecta</taxon>
        <taxon>Pterygota</taxon>
        <taxon>Neoptera</taxon>
        <taxon>Endopterygota</taxon>
        <taxon>Lepidoptera</taxon>
        <taxon>Glossata</taxon>
        <taxon>Ditrysia</taxon>
        <taxon>Papilionoidea</taxon>
        <taxon>Nymphalidae</taxon>
        <taxon>Satyrinae</taxon>
        <taxon>Satyrini</taxon>
        <taxon>Parargina</taxon>
        <taxon>Pararge</taxon>
    </lineage>
</organism>
<gene>
    <name evidence="1" type="primary">jg21976</name>
    <name evidence="1" type="ORF">PAEG_LOCUS18422</name>
</gene>
<evidence type="ECO:0000313" key="2">
    <source>
        <dbReference type="Proteomes" id="UP000838756"/>
    </source>
</evidence>
<name>A0A8S4RWR9_9NEOP</name>
<protein>
    <submittedName>
        <fullName evidence="1">Jg21976 protein</fullName>
    </submittedName>
</protein>
<accession>A0A8S4RWR9</accession>
<dbReference type="EMBL" id="CAKXAJ010025617">
    <property type="protein sequence ID" value="CAH2242065.1"/>
    <property type="molecule type" value="Genomic_DNA"/>
</dbReference>
<sequence>MVTLRCCLATDPTQVLPKTTMPSEYLCQSKGDISTACQPGLKVWEYRTNSALASDSFLLKTHPPNGDGLLARSYMYLPIIN</sequence>
<dbReference type="AlphaFoldDB" id="A0A8S4RWR9"/>